<feature type="transmembrane region" description="Helical" evidence="4">
    <location>
        <begin position="189"/>
        <end position="207"/>
    </location>
</feature>
<keyword evidence="7" id="KW-1185">Reference proteome</keyword>
<dbReference type="SUPFAM" id="SSF46689">
    <property type="entry name" value="Homeodomain-like"/>
    <property type="match status" value="1"/>
</dbReference>
<keyword evidence="3" id="KW-0804">Transcription</keyword>
<keyword evidence="2" id="KW-0238">DNA-binding</keyword>
<keyword evidence="4" id="KW-0472">Membrane</keyword>
<dbReference type="InterPro" id="IPR018060">
    <property type="entry name" value="HTH_AraC"/>
</dbReference>
<dbReference type="InterPro" id="IPR009057">
    <property type="entry name" value="Homeodomain-like_sf"/>
</dbReference>
<feature type="transmembrane region" description="Helical" evidence="4">
    <location>
        <begin position="76"/>
        <end position="97"/>
    </location>
</feature>
<gene>
    <name evidence="6" type="ORF">JKP34_07505</name>
</gene>
<evidence type="ECO:0000256" key="3">
    <source>
        <dbReference type="ARBA" id="ARBA00023163"/>
    </source>
</evidence>
<evidence type="ECO:0000259" key="5">
    <source>
        <dbReference type="PROSITE" id="PS01124"/>
    </source>
</evidence>
<dbReference type="AlphaFoldDB" id="A0A937AA47"/>
<keyword evidence="4" id="KW-1133">Transmembrane helix</keyword>
<comment type="caution">
    <text evidence="6">The sequence shown here is derived from an EMBL/GenBank/DDBJ whole genome shotgun (WGS) entry which is preliminary data.</text>
</comment>
<dbReference type="GO" id="GO:0003700">
    <property type="term" value="F:DNA-binding transcription factor activity"/>
    <property type="evidence" value="ECO:0007669"/>
    <property type="project" value="InterPro"/>
</dbReference>
<evidence type="ECO:0000256" key="1">
    <source>
        <dbReference type="ARBA" id="ARBA00023015"/>
    </source>
</evidence>
<keyword evidence="1" id="KW-0805">Transcription regulation</keyword>
<dbReference type="PANTHER" id="PTHR43280:SF29">
    <property type="entry name" value="ARAC-FAMILY TRANSCRIPTIONAL REGULATOR"/>
    <property type="match status" value="1"/>
</dbReference>
<organism evidence="6 7">
    <name type="scientific">Marivirga atlantica</name>
    <dbReference type="NCBI Taxonomy" id="1548457"/>
    <lineage>
        <taxon>Bacteria</taxon>
        <taxon>Pseudomonadati</taxon>
        <taxon>Bacteroidota</taxon>
        <taxon>Cytophagia</taxon>
        <taxon>Cytophagales</taxon>
        <taxon>Marivirgaceae</taxon>
        <taxon>Marivirga</taxon>
    </lineage>
</organism>
<accession>A0A937AA47</accession>
<dbReference type="Gene3D" id="1.10.10.60">
    <property type="entry name" value="Homeodomain-like"/>
    <property type="match status" value="2"/>
</dbReference>
<feature type="transmembrane region" description="Helical" evidence="4">
    <location>
        <begin position="41"/>
        <end position="60"/>
    </location>
</feature>
<protein>
    <submittedName>
        <fullName evidence="6">Helix-turn-helix transcriptional regulator</fullName>
    </submittedName>
</protein>
<evidence type="ECO:0000256" key="4">
    <source>
        <dbReference type="SAM" id="Phobius"/>
    </source>
</evidence>
<dbReference type="SMART" id="SM00342">
    <property type="entry name" value="HTH_ARAC"/>
    <property type="match status" value="1"/>
</dbReference>
<feature type="transmembrane region" description="Helical" evidence="4">
    <location>
        <begin position="117"/>
        <end position="136"/>
    </location>
</feature>
<sequence length="358" mass="41641">MRKKPRNLSNIFLALLVFFFALMALNIALVTVLRSYDLFHLFRYVQLELMFGIGPAIYFYTKSITQPTFKFSRKELIHFIPVTLEFIFYRTSFYRLGADGLYEATPHPYTKIYLIEQWLGIISITVYTLLSLQLFFQHQKGLKKHYSNLEKKTLKWLRTPLLIYSGFWIGWNILTEIDRFAFDRAYKEAYFLPTFVGLAIVTCWIGFKGYIKSQVAPPTHATVKKTKFDSNSQHQALAKDITKLMSEQKPYLDADLDLSKLSELLEANPKQVSAAINQHFEKNFYEYINSYRVEAFKARMTQADSDKLTLLGHAFECGFKSKSTFNHVFKKISGKTPSDYVKQLKKESEKKQSVASQA</sequence>
<dbReference type="Proteomes" id="UP000642920">
    <property type="component" value="Unassembled WGS sequence"/>
</dbReference>
<feature type="domain" description="HTH araC/xylS-type" evidence="5">
    <location>
        <begin position="242"/>
        <end position="343"/>
    </location>
</feature>
<dbReference type="GO" id="GO:0043565">
    <property type="term" value="F:sequence-specific DNA binding"/>
    <property type="evidence" value="ECO:0007669"/>
    <property type="project" value="InterPro"/>
</dbReference>
<dbReference type="RefSeq" id="WP_201919396.1">
    <property type="nucleotide sequence ID" value="NZ_JAERQG010000002.1"/>
</dbReference>
<dbReference type="EMBL" id="JAERQG010000002">
    <property type="protein sequence ID" value="MBL0765090.1"/>
    <property type="molecule type" value="Genomic_DNA"/>
</dbReference>
<name>A0A937AA47_9BACT</name>
<dbReference type="Pfam" id="PF12833">
    <property type="entry name" value="HTH_18"/>
    <property type="match status" value="1"/>
</dbReference>
<keyword evidence="4" id="KW-0812">Transmembrane</keyword>
<evidence type="ECO:0000313" key="7">
    <source>
        <dbReference type="Proteomes" id="UP000642920"/>
    </source>
</evidence>
<dbReference type="PANTHER" id="PTHR43280">
    <property type="entry name" value="ARAC-FAMILY TRANSCRIPTIONAL REGULATOR"/>
    <property type="match status" value="1"/>
</dbReference>
<feature type="transmembrane region" description="Helical" evidence="4">
    <location>
        <begin position="12"/>
        <end position="35"/>
    </location>
</feature>
<dbReference type="PROSITE" id="PS01124">
    <property type="entry name" value="HTH_ARAC_FAMILY_2"/>
    <property type="match status" value="1"/>
</dbReference>
<reference evidence="6" key="1">
    <citation type="submission" date="2021-01" db="EMBL/GenBank/DDBJ databases">
        <title>Marivirga sp. nov., isolated from intertidal surface sediments.</title>
        <authorList>
            <person name="Zhang M."/>
        </authorList>
    </citation>
    <scope>NUCLEOTIDE SEQUENCE</scope>
    <source>
        <strain evidence="6">SM1354</strain>
    </source>
</reference>
<evidence type="ECO:0000256" key="2">
    <source>
        <dbReference type="ARBA" id="ARBA00023125"/>
    </source>
</evidence>
<proteinExistence type="predicted"/>
<evidence type="ECO:0000313" key="6">
    <source>
        <dbReference type="EMBL" id="MBL0765090.1"/>
    </source>
</evidence>
<feature type="transmembrane region" description="Helical" evidence="4">
    <location>
        <begin position="156"/>
        <end position="174"/>
    </location>
</feature>